<gene>
    <name evidence="1" type="ORF">I5U57_04215</name>
</gene>
<comment type="caution">
    <text evidence="1">The sequence shown here is derived from an EMBL/GenBank/DDBJ whole genome shotgun (WGS) entry which is preliminary data.</text>
</comment>
<protein>
    <submittedName>
        <fullName evidence="1">Uncharacterized protein</fullName>
    </submittedName>
</protein>
<name>A0AA40XV56_STEMA</name>
<accession>A0AA40XV56</accession>
<dbReference type="Gene3D" id="1.25.40.10">
    <property type="entry name" value="Tetratricopeptide repeat domain"/>
    <property type="match status" value="1"/>
</dbReference>
<reference evidence="1" key="1">
    <citation type="submission" date="2020-11" db="EMBL/GenBank/DDBJ databases">
        <title>Enhanced detection system for hospital associated transmission using whole genome sequencing surveillance.</title>
        <authorList>
            <person name="Harrison L.H."/>
            <person name="Van Tyne D."/>
            <person name="Marsh J.W."/>
            <person name="Griffith M.P."/>
            <person name="Snyder D.J."/>
            <person name="Cooper V.S."/>
            <person name="Mustapha M."/>
        </authorList>
    </citation>
    <scope>NUCLEOTIDE SEQUENCE</scope>
    <source>
        <strain evidence="1">STEN00092</strain>
    </source>
</reference>
<proteinExistence type="predicted"/>
<dbReference type="Proteomes" id="UP000616785">
    <property type="component" value="Unassembled WGS sequence"/>
</dbReference>
<organism evidence="1 2">
    <name type="scientific">Stenotrophomonas maltophilia</name>
    <name type="common">Pseudomonas maltophilia</name>
    <name type="synonym">Xanthomonas maltophilia</name>
    <dbReference type="NCBI Taxonomy" id="40324"/>
    <lineage>
        <taxon>Bacteria</taxon>
        <taxon>Pseudomonadati</taxon>
        <taxon>Pseudomonadota</taxon>
        <taxon>Gammaproteobacteria</taxon>
        <taxon>Lysobacterales</taxon>
        <taxon>Lysobacteraceae</taxon>
        <taxon>Stenotrophomonas</taxon>
        <taxon>Stenotrophomonas maltophilia group</taxon>
    </lineage>
</organism>
<evidence type="ECO:0000313" key="2">
    <source>
        <dbReference type="Proteomes" id="UP000616785"/>
    </source>
</evidence>
<dbReference type="PROSITE" id="PS51257">
    <property type="entry name" value="PROKAR_LIPOPROTEIN"/>
    <property type="match status" value="1"/>
</dbReference>
<dbReference type="EMBL" id="JADUNO010000008">
    <property type="protein sequence ID" value="MBH1638654.1"/>
    <property type="molecule type" value="Genomic_DNA"/>
</dbReference>
<sequence>MNRRKLLPSFSTPLGKRLCIGTLTVLTTSCSVSGADTSTGHAPLLELEDAASTHEMADPHTARTDAQRSAATVNARIALGPKAFLIDIKSREYKGDATNYIDERMQRSKTGDSQASYEIHARVASCKRALDPGDDGEYKVYSSMGLAEQFSRRIEEEIENCKTIAERTDIMGENWLSLAATQGSIEARLMYAQNPRAAIGDLTEVLSDPSRLIDYRRNAVEYLSESVSSGNVDSIEALANIYDRGIVAERSYTRSLGYWMALRRVHPSQYSTESISRLSSSMQTEQIIRAQELSSEIYRSCCE</sequence>
<dbReference type="AlphaFoldDB" id="A0AA40XV56"/>
<dbReference type="InterPro" id="IPR011990">
    <property type="entry name" value="TPR-like_helical_dom_sf"/>
</dbReference>
<evidence type="ECO:0000313" key="1">
    <source>
        <dbReference type="EMBL" id="MBH1638654.1"/>
    </source>
</evidence>